<gene>
    <name evidence="2" type="ORF">FCI23_45070</name>
</gene>
<reference evidence="2 3" key="1">
    <citation type="submission" date="2019-04" db="EMBL/GenBank/DDBJ databases">
        <title>Streptomyces oryziradicis sp. nov., a novel actinomycete isolated from rhizosphere soil of rice (Oryza sativa L.).</title>
        <authorList>
            <person name="Li C."/>
        </authorList>
    </citation>
    <scope>NUCLEOTIDE SEQUENCE [LARGE SCALE GENOMIC DNA]</scope>
    <source>
        <strain evidence="2 3">NEAU-C40</strain>
    </source>
</reference>
<proteinExistence type="predicted"/>
<comment type="caution">
    <text evidence="2">The sequence shown here is derived from an EMBL/GenBank/DDBJ whole genome shotgun (WGS) entry which is preliminary data.</text>
</comment>
<organism evidence="2 3">
    <name type="scientific">Actinacidiphila oryziradicis</name>
    <dbReference type="NCBI Taxonomy" id="2571141"/>
    <lineage>
        <taxon>Bacteria</taxon>
        <taxon>Bacillati</taxon>
        <taxon>Actinomycetota</taxon>
        <taxon>Actinomycetes</taxon>
        <taxon>Kitasatosporales</taxon>
        <taxon>Streptomycetaceae</taxon>
        <taxon>Actinacidiphila</taxon>
    </lineage>
</organism>
<keyword evidence="3" id="KW-1185">Reference proteome</keyword>
<feature type="compositionally biased region" description="Basic and acidic residues" evidence="1">
    <location>
        <begin position="61"/>
        <end position="74"/>
    </location>
</feature>
<feature type="region of interest" description="Disordered" evidence="1">
    <location>
        <begin position="36"/>
        <end position="74"/>
    </location>
</feature>
<protein>
    <submittedName>
        <fullName evidence="2">Uncharacterized protein</fullName>
    </submittedName>
</protein>
<name>A0A4U0RU04_9ACTN</name>
<evidence type="ECO:0000313" key="2">
    <source>
        <dbReference type="EMBL" id="TJZ99589.1"/>
    </source>
</evidence>
<dbReference type="RefSeq" id="WP_136729842.1">
    <property type="nucleotide sequence ID" value="NZ_SUMC01000101.1"/>
</dbReference>
<evidence type="ECO:0000313" key="3">
    <source>
        <dbReference type="Proteomes" id="UP000305778"/>
    </source>
</evidence>
<accession>A0A4U0RU04</accession>
<dbReference type="AlphaFoldDB" id="A0A4U0RU04"/>
<evidence type="ECO:0000256" key="1">
    <source>
        <dbReference type="SAM" id="MobiDB-lite"/>
    </source>
</evidence>
<sequence>MLSDARRLLGPDDPIIPVISGNIAYWLGQAGVPADAAATDANRLRAQHPDSPYSPTAFKDVNSRTDPVKDGREA</sequence>
<dbReference type="Proteomes" id="UP000305778">
    <property type="component" value="Unassembled WGS sequence"/>
</dbReference>
<dbReference type="EMBL" id="SUMC01000101">
    <property type="protein sequence ID" value="TJZ99589.1"/>
    <property type="molecule type" value="Genomic_DNA"/>
</dbReference>